<dbReference type="SUPFAM" id="SSF54001">
    <property type="entry name" value="Cysteine proteinases"/>
    <property type="match status" value="1"/>
</dbReference>
<dbReference type="InterPro" id="IPR038765">
    <property type="entry name" value="Papain-like_cys_pep_sf"/>
</dbReference>
<dbReference type="EMBL" id="JABAHT010000279">
    <property type="protein sequence ID" value="KAF4659179.1"/>
    <property type="molecule type" value="Genomic_DNA"/>
</dbReference>
<evidence type="ECO:0000259" key="5">
    <source>
        <dbReference type="SMART" id="SM00848"/>
    </source>
</evidence>
<dbReference type="OrthoDB" id="190265at2759"/>
<evidence type="ECO:0000256" key="3">
    <source>
        <dbReference type="ARBA" id="ARBA00023157"/>
    </source>
</evidence>
<dbReference type="FunFam" id="3.90.70.10:FF:000332">
    <property type="entry name" value="Cathepsin L1"/>
    <property type="match status" value="1"/>
</dbReference>
<comment type="similarity">
    <text evidence="1">Belongs to the peptidase C1 family.</text>
</comment>
<proteinExistence type="inferred from homology"/>
<feature type="domain" description="Peptidase C1A papain C-terminal" evidence="4">
    <location>
        <begin position="427"/>
        <end position="652"/>
    </location>
</feature>
<dbReference type="Proteomes" id="UP000570595">
    <property type="component" value="Unassembled WGS sequence"/>
</dbReference>
<dbReference type="InterPro" id="IPR025660">
    <property type="entry name" value="Pept_his_AS"/>
</dbReference>
<evidence type="ECO:0000259" key="4">
    <source>
        <dbReference type="SMART" id="SM00645"/>
    </source>
</evidence>
<dbReference type="SMART" id="SM00645">
    <property type="entry name" value="Pept_C1"/>
    <property type="match status" value="1"/>
</dbReference>
<keyword evidence="3" id="KW-1015">Disulfide bond</keyword>
<dbReference type="InterPro" id="IPR000668">
    <property type="entry name" value="Peptidase_C1A_C"/>
</dbReference>
<keyword evidence="2" id="KW-0865">Zymogen</keyword>
<evidence type="ECO:0000313" key="6">
    <source>
        <dbReference type="EMBL" id="KAF4659179.1"/>
    </source>
</evidence>
<dbReference type="InterPro" id="IPR039417">
    <property type="entry name" value="Peptidase_C1A_papain-like"/>
</dbReference>
<name>A0A7J6LIS5_PEROL</name>
<dbReference type="Pfam" id="PF08246">
    <property type="entry name" value="Inhibitor_I29"/>
    <property type="match status" value="1"/>
</dbReference>
<dbReference type="GO" id="GO:0008234">
    <property type="term" value="F:cysteine-type peptidase activity"/>
    <property type="evidence" value="ECO:0007669"/>
    <property type="project" value="InterPro"/>
</dbReference>
<dbReference type="Gene3D" id="3.90.70.10">
    <property type="entry name" value="Cysteine proteinases"/>
    <property type="match status" value="1"/>
</dbReference>
<protein>
    <recommendedName>
        <fullName evidence="8">Cathepsin L</fullName>
    </recommendedName>
</protein>
<dbReference type="AlphaFoldDB" id="A0A7J6LIS5"/>
<dbReference type="GO" id="GO:0006508">
    <property type="term" value="P:proteolysis"/>
    <property type="evidence" value="ECO:0007669"/>
    <property type="project" value="InterPro"/>
</dbReference>
<evidence type="ECO:0008006" key="8">
    <source>
        <dbReference type="Google" id="ProtNLM"/>
    </source>
</evidence>
<evidence type="ECO:0000256" key="1">
    <source>
        <dbReference type="ARBA" id="ARBA00008455"/>
    </source>
</evidence>
<accession>A0A7J6LIS5</accession>
<evidence type="ECO:0000256" key="2">
    <source>
        <dbReference type="ARBA" id="ARBA00023145"/>
    </source>
</evidence>
<dbReference type="InterPro" id="IPR000169">
    <property type="entry name" value="Pept_cys_AS"/>
</dbReference>
<organism evidence="6 7">
    <name type="scientific">Perkinsus olseni</name>
    <name type="common">Perkinsus atlanticus</name>
    <dbReference type="NCBI Taxonomy" id="32597"/>
    <lineage>
        <taxon>Eukaryota</taxon>
        <taxon>Sar</taxon>
        <taxon>Alveolata</taxon>
        <taxon>Perkinsozoa</taxon>
        <taxon>Perkinsea</taxon>
        <taxon>Perkinsida</taxon>
        <taxon>Perkinsidae</taxon>
        <taxon>Perkinsus</taxon>
    </lineage>
</organism>
<dbReference type="InterPro" id="IPR013128">
    <property type="entry name" value="Peptidase_C1A"/>
</dbReference>
<dbReference type="PANTHER" id="PTHR12411">
    <property type="entry name" value="CYSTEINE PROTEASE FAMILY C1-RELATED"/>
    <property type="match status" value="1"/>
</dbReference>
<gene>
    <name evidence="6" type="ORF">FOZ61_004926</name>
</gene>
<dbReference type="CDD" id="cd02248">
    <property type="entry name" value="Peptidase_C1A"/>
    <property type="match status" value="1"/>
</dbReference>
<feature type="domain" description="Cathepsin propeptide inhibitor" evidence="5">
    <location>
        <begin position="333"/>
        <end position="390"/>
    </location>
</feature>
<sequence length="664" mass="72831">MAALSVTHERAFASHARCFCDILRVWADGVFLTTDVSVVVVSEAISVMAGAHSFISDSALTRSPHYSEHSVLAQKLDDCFSSCRAGKSPPLTPTVVQDLDSVSYALTWTADHAVQVDIHCPYILPSIVTNFVNSILQDIFSDITPLEGSVGIRLRLPRSFRDKNAVAELLQSRTRMLSSWLERILQSVVNQKSSGDAEAVSCSLLHPNLSTWTDPRRRVVGLVSLIPARRVNPNVGWALLEAAIQSQTSLSTSHQECLKIGFSRTDAEDIPFPQECSQLLGSVPSQAGGPQTGREYRYLHISVNCELVYDKFEEEEEISALLDEPGDDIGEAYEQYKQKYNLHFNSSEDAFRKGIFAESFARIAEVNGRNDGSSYELGITEFAAMTDDEFNNLLVCNDHISPPVARIIYPHSKEGQRVFDKLRVVSPPKSVDWRSAGAVAPVRKQNGCGCCYAMATTEATEGILQIKTKKLIPLSVQQIVDCSSSSPFGNDGCKGGFQVNSYYYIEERGIVSESSYPYVAAAGACKTSITRDVHKQCLGPGDLLGWWPVKEGDGEELLEGVAKQPVSAIINANPADFKLYKSGIYESEFCDSSAISHSVLITGYGTDEKGLNYWEIKNSWGTEWGMAGYGRLVRGEGGEGECGILKQAYYPLLADELEPGEQCV</sequence>
<dbReference type="InterPro" id="IPR013201">
    <property type="entry name" value="Prot_inhib_I29"/>
</dbReference>
<dbReference type="SMART" id="SM00848">
    <property type="entry name" value="Inhibitor_I29"/>
    <property type="match status" value="1"/>
</dbReference>
<dbReference type="Pfam" id="PF00112">
    <property type="entry name" value="Peptidase_C1"/>
    <property type="match status" value="1"/>
</dbReference>
<comment type="caution">
    <text evidence="6">The sequence shown here is derived from an EMBL/GenBank/DDBJ whole genome shotgun (WGS) entry which is preliminary data.</text>
</comment>
<dbReference type="PROSITE" id="PS00139">
    <property type="entry name" value="THIOL_PROTEASE_CYS"/>
    <property type="match status" value="1"/>
</dbReference>
<dbReference type="PROSITE" id="PS00639">
    <property type="entry name" value="THIOL_PROTEASE_HIS"/>
    <property type="match status" value="1"/>
</dbReference>
<evidence type="ECO:0000313" key="7">
    <source>
        <dbReference type="Proteomes" id="UP000570595"/>
    </source>
</evidence>
<reference evidence="6 7" key="1">
    <citation type="submission" date="2020-04" db="EMBL/GenBank/DDBJ databases">
        <title>Perkinsus olseni comparative genomics.</title>
        <authorList>
            <person name="Bogema D.R."/>
        </authorList>
    </citation>
    <scope>NUCLEOTIDE SEQUENCE [LARGE SCALE GENOMIC DNA]</scope>
    <source>
        <strain evidence="6">ATCC PRA-179</strain>
    </source>
</reference>